<dbReference type="EMBL" id="BK015760">
    <property type="protein sequence ID" value="DAE23832.1"/>
    <property type="molecule type" value="Genomic_DNA"/>
</dbReference>
<proteinExistence type="predicted"/>
<evidence type="ECO:0000313" key="1">
    <source>
        <dbReference type="EMBL" id="DAE23832.1"/>
    </source>
</evidence>
<accession>A0A8S5QXM7</accession>
<name>A0A8S5QXM7_9CAUD</name>
<reference evidence="1" key="1">
    <citation type="journal article" date="2021" name="Proc. Natl. Acad. Sci. U.S.A.">
        <title>A Catalog of Tens of Thousands of Viruses from Human Metagenomes Reveals Hidden Associations with Chronic Diseases.</title>
        <authorList>
            <person name="Tisza M.J."/>
            <person name="Buck C.B."/>
        </authorList>
    </citation>
    <scope>NUCLEOTIDE SEQUENCE</scope>
    <source>
        <strain evidence="1">Ct9lR64</strain>
    </source>
</reference>
<sequence>MIKYRQIMFLELEHYPEKCDECPMFTMAPYQCHNERGMEGRCRLGYMSNDDMRDFYGRTLFAKCNIKNNPNVSIKKKENNND</sequence>
<organism evidence="1">
    <name type="scientific">Siphoviridae sp. ct9lR64</name>
    <dbReference type="NCBI Taxonomy" id="2826178"/>
    <lineage>
        <taxon>Viruses</taxon>
        <taxon>Duplodnaviria</taxon>
        <taxon>Heunggongvirae</taxon>
        <taxon>Uroviricota</taxon>
        <taxon>Caudoviricetes</taxon>
    </lineage>
</organism>
<protein>
    <submittedName>
        <fullName evidence="1">Uncharacterized protein</fullName>
    </submittedName>
</protein>